<dbReference type="AlphaFoldDB" id="Q7RJB5"/>
<proteinExistence type="predicted"/>
<dbReference type="InParanoid" id="Q7RJB5"/>
<evidence type="ECO:0000313" key="1">
    <source>
        <dbReference type="EMBL" id="EAA22914.1"/>
    </source>
</evidence>
<protein>
    <submittedName>
        <fullName evidence="1">Uncharacterized protein</fullName>
    </submittedName>
</protein>
<dbReference type="PaxDb" id="73239-Q7RJB5"/>
<accession>Q7RJB5</accession>
<evidence type="ECO:0000313" key="2">
    <source>
        <dbReference type="Proteomes" id="UP000008553"/>
    </source>
</evidence>
<dbReference type="Proteomes" id="UP000008553">
    <property type="component" value="Unassembled WGS sequence"/>
</dbReference>
<comment type="caution">
    <text evidence="1">The sequence shown here is derived from an EMBL/GenBank/DDBJ whole genome shotgun (WGS) entry which is preliminary data.</text>
</comment>
<keyword evidence="2" id="KW-1185">Reference proteome</keyword>
<sequence>MNITSLFSPLYEHHFFIFTIIRTSFLYFTPLQTQISIHHNNIYITLYLEEYISIPISFVILK</sequence>
<name>Q7RJB5_PLAYO</name>
<reference evidence="1 2" key="1">
    <citation type="journal article" date="2002" name="Nature">
        <title>Genome sequence and comparative analysis of the model rodent malaria parasite Plasmodium yoelii yoelii.</title>
        <authorList>
            <person name="Carlton J.M."/>
            <person name="Angiuoli S.V."/>
            <person name="Suh B.B."/>
            <person name="Kooij T.W."/>
            <person name="Pertea M."/>
            <person name="Silva J.C."/>
            <person name="Ermolaeva M.D."/>
            <person name="Allen J.E."/>
            <person name="Selengut J.D."/>
            <person name="Koo H.L."/>
            <person name="Peterson J.D."/>
            <person name="Pop M."/>
            <person name="Kosack D.S."/>
            <person name="Shumway M.F."/>
            <person name="Bidwell S.L."/>
            <person name="Shallom S.J."/>
            <person name="van Aken S.E."/>
            <person name="Riedmuller S.B."/>
            <person name="Feldblyum T.V."/>
            <person name="Cho J.K."/>
            <person name="Quackenbush J."/>
            <person name="Sedegah M."/>
            <person name="Shoaibi A."/>
            <person name="Cummings L.M."/>
            <person name="Florens L."/>
            <person name="Yates J.R."/>
            <person name="Raine J.D."/>
            <person name="Sinden R.E."/>
            <person name="Harris M.A."/>
            <person name="Cunningham D.A."/>
            <person name="Preiser P.R."/>
            <person name="Bergman L.W."/>
            <person name="Vaidya A.B."/>
            <person name="van Lin L.H."/>
            <person name="Janse C.J."/>
            <person name="Waters A.P."/>
            <person name="Smith H.O."/>
            <person name="White O.R."/>
            <person name="Salzberg S.L."/>
            <person name="Venter J.C."/>
            <person name="Fraser C.M."/>
            <person name="Hoffman S.L."/>
            <person name="Gardner M.J."/>
            <person name="Carucci D.J."/>
        </authorList>
    </citation>
    <scope>NUCLEOTIDE SEQUENCE [LARGE SCALE GENOMIC DNA]</scope>
    <source>
        <strain evidence="1 2">17XNL</strain>
    </source>
</reference>
<organism evidence="1 2">
    <name type="scientific">Plasmodium yoelii yoelii</name>
    <dbReference type="NCBI Taxonomy" id="73239"/>
    <lineage>
        <taxon>Eukaryota</taxon>
        <taxon>Sar</taxon>
        <taxon>Alveolata</taxon>
        <taxon>Apicomplexa</taxon>
        <taxon>Aconoidasida</taxon>
        <taxon>Haemosporida</taxon>
        <taxon>Plasmodiidae</taxon>
        <taxon>Plasmodium</taxon>
        <taxon>Plasmodium (Vinckeia)</taxon>
    </lineage>
</organism>
<dbReference type="EMBL" id="AABL01000958">
    <property type="protein sequence ID" value="EAA22914.1"/>
    <property type="molecule type" value="Genomic_DNA"/>
</dbReference>
<feature type="non-terminal residue" evidence="1">
    <location>
        <position position="62"/>
    </location>
</feature>
<gene>
    <name evidence="1" type="ORF">PY03348</name>
</gene>